<dbReference type="Pfam" id="PF00589">
    <property type="entry name" value="Phage_integrase"/>
    <property type="match status" value="1"/>
</dbReference>
<keyword evidence="2" id="KW-0238">DNA-binding</keyword>
<dbReference type="Proteomes" id="UP000494172">
    <property type="component" value="Unassembled WGS sequence"/>
</dbReference>
<dbReference type="CDD" id="cd00796">
    <property type="entry name" value="INT_Rci_Hp1_C"/>
    <property type="match status" value="1"/>
</dbReference>
<reference evidence="5 6" key="1">
    <citation type="submission" date="2019-09" db="EMBL/GenBank/DDBJ databases">
        <authorList>
            <person name="Depoorter E."/>
        </authorList>
    </citation>
    <scope>NUCLEOTIDE SEQUENCE [LARGE SCALE GENOMIC DNA]</scope>
    <source>
        <strain evidence="5">LMG 24066</strain>
    </source>
</reference>
<dbReference type="Gene3D" id="1.10.150.130">
    <property type="match status" value="1"/>
</dbReference>
<dbReference type="InterPro" id="IPR013762">
    <property type="entry name" value="Integrase-like_cat_sf"/>
</dbReference>
<gene>
    <name evidence="5" type="ORF">BAR24066_01509</name>
</gene>
<dbReference type="SUPFAM" id="SSF56349">
    <property type="entry name" value="DNA breaking-rejoining enzymes"/>
    <property type="match status" value="1"/>
</dbReference>
<dbReference type="GO" id="GO:0006310">
    <property type="term" value="P:DNA recombination"/>
    <property type="evidence" value="ECO:0007669"/>
    <property type="project" value="UniProtKB-KW"/>
</dbReference>
<dbReference type="PANTHER" id="PTHR30349:SF94">
    <property type="entry name" value="INTEGRASE_RECOMBINASE HI_1414-RELATED"/>
    <property type="match status" value="1"/>
</dbReference>
<evidence type="ECO:0000313" key="5">
    <source>
        <dbReference type="EMBL" id="VWB34769.1"/>
    </source>
</evidence>
<accession>A0A9Q9SFH5</accession>
<evidence type="ECO:0000256" key="1">
    <source>
        <dbReference type="ARBA" id="ARBA00022908"/>
    </source>
</evidence>
<sequence length="397" mass="45293">MATKRLRPSGTWEYIIRRSKLLPKPLSLTFQTEEEGDAYVARLEQLLDAGIVPADVVEQREMISTTLDAIREYLRRVSVPDSDVQVLNTLLGRLPTKALTTIDYEWAERWVTGMKREHHLSPSTIRHNVGALARCFDWVVKSGTPMLAVNPLRLLPKRYATYTDEDRVAVEAQDVAAKDDVHRDRRPSAAEEVEIRRIMAGGKPEGRERVFELPYRPALVFLFELAIESAMRMREMYTLDIAQFDVDRRTAALERTKNGSKRSVPLTTVAIAAYERYVAAVTSQDPEMCGFSFDGGRLFPWIDDIEAAMRAKNFPLLKRKVLERVTVRLSGQFGRLFNAAGCPDLVFHDLRHEATSRLYERTTLSDIQIAKITGHTDPKVLMRYANLRGSDLAERLW</sequence>
<feature type="domain" description="Tyr recombinase" evidence="4">
    <location>
        <begin position="185"/>
        <end position="397"/>
    </location>
</feature>
<dbReference type="AlphaFoldDB" id="A0A9Q9SFH5"/>
<dbReference type="Gene3D" id="1.10.443.10">
    <property type="entry name" value="Intergrase catalytic core"/>
    <property type="match status" value="1"/>
</dbReference>
<name>A0A9Q9SFH5_9BURK</name>
<dbReference type="RefSeq" id="WP_174991950.1">
    <property type="nucleotide sequence ID" value="NZ_CABVPX010000005.1"/>
</dbReference>
<dbReference type="GO" id="GO:0015074">
    <property type="term" value="P:DNA integration"/>
    <property type="evidence" value="ECO:0007669"/>
    <property type="project" value="UniProtKB-KW"/>
</dbReference>
<keyword evidence="1" id="KW-0229">DNA integration</keyword>
<dbReference type="InterPro" id="IPR002104">
    <property type="entry name" value="Integrase_catalytic"/>
</dbReference>
<organism evidence="5 6">
    <name type="scientific">Burkholderia arboris</name>
    <dbReference type="NCBI Taxonomy" id="488730"/>
    <lineage>
        <taxon>Bacteria</taxon>
        <taxon>Pseudomonadati</taxon>
        <taxon>Pseudomonadota</taxon>
        <taxon>Betaproteobacteria</taxon>
        <taxon>Burkholderiales</taxon>
        <taxon>Burkholderiaceae</taxon>
        <taxon>Burkholderia</taxon>
        <taxon>Burkholderia cepacia complex</taxon>
    </lineage>
</organism>
<evidence type="ECO:0000313" key="6">
    <source>
        <dbReference type="Proteomes" id="UP000494172"/>
    </source>
</evidence>
<evidence type="ECO:0000256" key="3">
    <source>
        <dbReference type="ARBA" id="ARBA00023172"/>
    </source>
</evidence>
<evidence type="ECO:0000256" key="2">
    <source>
        <dbReference type="ARBA" id="ARBA00023125"/>
    </source>
</evidence>
<evidence type="ECO:0000259" key="4">
    <source>
        <dbReference type="PROSITE" id="PS51898"/>
    </source>
</evidence>
<dbReference type="EMBL" id="CABVPX010000005">
    <property type="protein sequence ID" value="VWB34769.1"/>
    <property type="molecule type" value="Genomic_DNA"/>
</dbReference>
<dbReference type="InterPro" id="IPR050090">
    <property type="entry name" value="Tyrosine_recombinase_XerCD"/>
</dbReference>
<dbReference type="PROSITE" id="PS51898">
    <property type="entry name" value="TYR_RECOMBINASE"/>
    <property type="match status" value="1"/>
</dbReference>
<keyword evidence="3" id="KW-0233">DNA recombination</keyword>
<comment type="caution">
    <text evidence="5">The sequence shown here is derived from an EMBL/GenBank/DDBJ whole genome shotgun (WGS) entry which is preliminary data.</text>
</comment>
<dbReference type="GO" id="GO:0003677">
    <property type="term" value="F:DNA binding"/>
    <property type="evidence" value="ECO:0007669"/>
    <property type="project" value="UniProtKB-KW"/>
</dbReference>
<protein>
    <submittedName>
        <fullName evidence="5">Plasmid recombinase</fullName>
    </submittedName>
</protein>
<dbReference type="InterPro" id="IPR010998">
    <property type="entry name" value="Integrase_recombinase_N"/>
</dbReference>
<dbReference type="InterPro" id="IPR011010">
    <property type="entry name" value="DNA_brk_join_enz"/>
</dbReference>
<dbReference type="PANTHER" id="PTHR30349">
    <property type="entry name" value="PHAGE INTEGRASE-RELATED"/>
    <property type="match status" value="1"/>
</dbReference>
<proteinExistence type="predicted"/>